<feature type="chain" id="PRO_5036490009" evidence="1">
    <location>
        <begin position="17"/>
        <end position="115"/>
    </location>
</feature>
<comment type="caution">
    <text evidence="2">The sequence shown here is derived from an EMBL/GenBank/DDBJ whole genome shotgun (WGS) entry which is preliminary data.</text>
</comment>
<keyword evidence="3" id="KW-1185">Reference proteome</keyword>
<dbReference type="AlphaFoldDB" id="A0A8X7CC88"/>
<accession>A0A8X7CC88</accession>
<reference evidence="2" key="1">
    <citation type="submission" date="2020-08" db="EMBL/GenBank/DDBJ databases">
        <title>Multicomponent nature underlies the extraordinary mechanical properties of spider dragline silk.</title>
        <authorList>
            <person name="Kono N."/>
            <person name="Nakamura H."/>
            <person name="Mori M."/>
            <person name="Yoshida Y."/>
            <person name="Ohtoshi R."/>
            <person name="Malay A.D."/>
            <person name="Moran D.A.P."/>
            <person name="Tomita M."/>
            <person name="Numata K."/>
            <person name="Arakawa K."/>
        </authorList>
    </citation>
    <scope>NUCLEOTIDE SEQUENCE</scope>
</reference>
<keyword evidence="1" id="KW-0732">Signal</keyword>
<name>A0A8X7CC88_9ARAC</name>
<organism evidence="2 3">
    <name type="scientific">Trichonephila inaurata madagascariensis</name>
    <dbReference type="NCBI Taxonomy" id="2747483"/>
    <lineage>
        <taxon>Eukaryota</taxon>
        <taxon>Metazoa</taxon>
        <taxon>Ecdysozoa</taxon>
        <taxon>Arthropoda</taxon>
        <taxon>Chelicerata</taxon>
        <taxon>Arachnida</taxon>
        <taxon>Araneae</taxon>
        <taxon>Araneomorphae</taxon>
        <taxon>Entelegynae</taxon>
        <taxon>Araneoidea</taxon>
        <taxon>Nephilidae</taxon>
        <taxon>Trichonephila</taxon>
        <taxon>Trichonephila inaurata</taxon>
    </lineage>
</organism>
<dbReference type="Proteomes" id="UP000886998">
    <property type="component" value="Unassembled WGS sequence"/>
</dbReference>
<evidence type="ECO:0000313" key="2">
    <source>
        <dbReference type="EMBL" id="GFY64038.1"/>
    </source>
</evidence>
<sequence length="115" mass="13577">MRCGFQGGTLLLLIQAESFLETEDSINVLLTERAVIKCLPLTYISHQSGDLLPLTPFMFLQDIRVSGTANLDMLDRNKLLVRQRFCKERQQMRSRFHREYLWDNRSRDMDRKIVN</sequence>
<proteinExistence type="predicted"/>
<dbReference type="EMBL" id="BMAV01015050">
    <property type="protein sequence ID" value="GFY64038.1"/>
    <property type="molecule type" value="Genomic_DNA"/>
</dbReference>
<evidence type="ECO:0000313" key="3">
    <source>
        <dbReference type="Proteomes" id="UP000886998"/>
    </source>
</evidence>
<protein>
    <submittedName>
        <fullName evidence="2">Uncharacterized protein</fullName>
    </submittedName>
</protein>
<feature type="signal peptide" evidence="1">
    <location>
        <begin position="1"/>
        <end position="16"/>
    </location>
</feature>
<evidence type="ECO:0000256" key="1">
    <source>
        <dbReference type="SAM" id="SignalP"/>
    </source>
</evidence>
<gene>
    <name evidence="2" type="primary">AVEN_189156_1</name>
    <name evidence="2" type="ORF">TNIN_144651</name>
</gene>